<evidence type="ECO:0000313" key="2">
    <source>
        <dbReference type="EMBL" id="KAK5601253.1"/>
    </source>
</evidence>
<accession>A0AAV9QUT7</accession>
<name>A0AAV9QUT7_9TELE</name>
<dbReference type="AlphaFoldDB" id="A0AAV9QUT7"/>
<feature type="compositionally biased region" description="Polar residues" evidence="1">
    <location>
        <begin position="121"/>
        <end position="132"/>
    </location>
</feature>
<dbReference type="Proteomes" id="UP001311232">
    <property type="component" value="Unassembled WGS sequence"/>
</dbReference>
<organism evidence="2 3">
    <name type="scientific">Crenichthys baileyi</name>
    <name type="common">White River springfish</name>
    <dbReference type="NCBI Taxonomy" id="28760"/>
    <lineage>
        <taxon>Eukaryota</taxon>
        <taxon>Metazoa</taxon>
        <taxon>Chordata</taxon>
        <taxon>Craniata</taxon>
        <taxon>Vertebrata</taxon>
        <taxon>Euteleostomi</taxon>
        <taxon>Actinopterygii</taxon>
        <taxon>Neopterygii</taxon>
        <taxon>Teleostei</taxon>
        <taxon>Neoteleostei</taxon>
        <taxon>Acanthomorphata</taxon>
        <taxon>Ovalentaria</taxon>
        <taxon>Atherinomorphae</taxon>
        <taxon>Cyprinodontiformes</taxon>
        <taxon>Goodeidae</taxon>
        <taxon>Crenichthys</taxon>
    </lineage>
</organism>
<feature type="compositionally biased region" description="Basic and acidic residues" evidence="1">
    <location>
        <begin position="216"/>
        <end position="227"/>
    </location>
</feature>
<reference evidence="2 3" key="1">
    <citation type="submission" date="2021-06" db="EMBL/GenBank/DDBJ databases">
        <authorList>
            <person name="Palmer J.M."/>
        </authorList>
    </citation>
    <scope>NUCLEOTIDE SEQUENCE [LARGE SCALE GENOMIC DNA]</scope>
    <source>
        <strain evidence="2 3">MEX-2019</strain>
        <tissue evidence="2">Muscle</tissue>
    </source>
</reference>
<feature type="region of interest" description="Disordered" evidence="1">
    <location>
        <begin position="214"/>
        <end position="252"/>
    </location>
</feature>
<gene>
    <name evidence="2" type="ORF">CRENBAI_002104</name>
</gene>
<proteinExistence type="predicted"/>
<protein>
    <submittedName>
        <fullName evidence="2">Uncharacterized protein</fullName>
    </submittedName>
</protein>
<dbReference type="EMBL" id="JAHHUM010002699">
    <property type="protein sequence ID" value="KAK5601253.1"/>
    <property type="molecule type" value="Genomic_DNA"/>
</dbReference>
<comment type="caution">
    <text evidence="2">The sequence shown here is derived from an EMBL/GenBank/DDBJ whole genome shotgun (WGS) entry which is preliminary data.</text>
</comment>
<evidence type="ECO:0000256" key="1">
    <source>
        <dbReference type="SAM" id="MobiDB-lite"/>
    </source>
</evidence>
<sequence>MSPRMGQASSFLPEGLVDTFLLCLASPTSLLLQSTAGQSASSLQSAVAQPASTTSRHHCKTGTSAQVIAAEDLLDASVSASAEGLLDASASALVEALLDTSASNEGLLAASAPASAEDQLDTSVSTDQPSPLSLSEYPPITLLLPPVPEFREGFGSELLQSPGSGGFENKLPQSPAVPALLSRAPLQVQVSCGFKSPELLCWFKSPFRTLGQSPEEVLHCRSPDRGPQRTRAKPQTSFFVGSPGSPGSLKSA</sequence>
<feature type="region of interest" description="Disordered" evidence="1">
    <location>
        <begin position="113"/>
        <end position="132"/>
    </location>
</feature>
<keyword evidence="3" id="KW-1185">Reference proteome</keyword>
<feature type="compositionally biased region" description="Low complexity" evidence="1">
    <location>
        <begin position="241"/>
        <end position="252"/>
    </location>
</feature>
<evidence type="ECO:0000313" key="3">
    <source>
        <dbReference type="Proteomes" id="UP001311232"/>
    </source>
</evidence>